<evidence type="ECO:0000313" key="4">
    <source>
        <dbReference type="Proteomes" id="UP000053237"/>
    </source>
</evidence>
<evidence type="ECO:0008006" key="5">
    <source>
        <dbReference type="Google" id="ProtNLM"/>
    </source>
</evidence>
<evidence type="ECO:0000313" key="3">
    <source>
        <dbReference type="EMBL" id="CCI11334.1"/>
    </source>
</evidence>
<sequence length="306" mass="33721">MTVGLYLLWSLSTHFRLLTSAKTCGQVVTCFLEGNREDGCEVSSGICPPCVTPDLSCHELLNGACTIGVDCSSVYAQLYGKSGSVKPNIRQEHDSDWNESVSDASKRTLPLHTTVQEAVNEKAPSSSSLSSQRQSFIMYAVIGLLSLFAFIGVVAFFKYRSREAEKSRNESENKLRPLTSISAQDAFRLYSMKEKDKFASMDLSQYEQAALSQRRLQAAHSVSHGLASTQLTDSFASDHSVFAPPMSFESSIGLMASYVSDVSVNELNDSRVESATDSFDLSHQNFEEFFQSETSAVRKSRPSVEF</sequence>
<keyword evidence="1" id="KW-1133">Transmembrane helix</keyword>
<dbReference type="EMBL" id="CAIX01000945">
    <property type="protein sequence ID" value="CCI11334.1"/>
    <property type="molecule type" value="Genomic_DNA"/>
</dbReference>
<dbReference type="Proteomes" id="UP000053237">
    <property type="component" value="Unassembled WGS sequence"/>
</dbReference>
<dbReference type="AlphaFoldDB" id="A0A024FXE8"/>
<organism evidence="3 4">
    <name type="scientific">Albugo candida</name>
    <dbReference type="NCBI Taxonomy" id="65357"/>
    <lineage>
        <taxon>Eukaryota</taxon>
        <taxon>Sar</taxon>
        <taxon>Stramenopiles</taxon>
        <taxon>Oomycota</taxon>
        <taxon>Peronosporomycetes</taxon>
        <taxon>Albuginales</taxon>
        <taxon>Albuginaceae</taxon>
        <taxon>Albugo</taxon>
    </lineage>
</organism>
<comment type="caution">
    <text evidence="3">The sequence shown here is derived from an EMBL/GenBank/DDBJ whole genome shotgun (WGS) entry which is preliminary data.</text>
</comment>
<proteinExistence type="predicted"/>
<gene>
    <name evidence="3" type="ORF">BN9_127460</name>
</gene>
<evidence type="ECO:0000256" key="2">
    <source>
        <dbReference type="SAM" id="SignalP"/>
    </source>
</evidence>
<evidence type="ECO:0000256" key="1">
    <source>
        <dbReference type="SAM" id="Phobius"/>
    </source>
</evidence>
<keyword evidence="1" id="KW-0812">Transmembrane</keyword>
<keyword evidence="2" id="KW-0732">Signal</keyword>
<accession>A0A024FXE8</accession>
<keyword evidence="1" id="KW-0472">Membrane</keyword>
<reference evidence="3 4" key="1">
    <citation type="submission" date="2012-05" db="EMBL/GenBank/DDBJ databases">
        <title>Recombination and specialization in a pathogen metapopulation.</title>
        <authorList>
            <person name="Gardiner A."/>
            <person name="Kemen E."/>
            <person name="Schultz-Larsen T."/>
            <person name="MacLean D."/>
            <person name="Van Oosterhout C."/>
            <person name="Jones J.D.G."/>
        </authorList>
    </citation>
    <scope>NUCLEOTIDE SEQUENCE [LARGE SCALE GENOMIC DNA]</scope>
    <source>
        <strain evidence="3 4">Ac Nc2</strain>
    </source>
</reference>
<keyword evidence="4" id="KW-1185">Reference proteome</keyword>
<feature type="transmembrane region" description="Helical" evidence="1">
    <location>
        <begin position="136"/>
        <end position="157"/>
    </location>
</feature>
<dbReference type="InParanoid" id="A0A024FXE8"/>
<protein>
    <recommendedName>
        <fullName evidence="5">TNFR-Cys domain-containing protein</fullName>
    </recommendedName>
</protein>
<feature type="signal peptide" evidence="2">
    <location>
        <begin position="1"/>
        <end position="21"/>
    </location>
</feature>
<feature type="chain" id="PRO_5001531905" description="TNFR-Cys domain-containing protein" evidence="2">
    <location>
        <begin position="22"/>
        <end position="306"/>
    </location>
</feature>
<name>A0A024FXE8_9STRA</name>